<accession>A0ABX7S6E7</accession>
<keyword evidence="3" id="KW-1185">Reference proteome</keyword>
<protein>
    <recommendedName>
        <fullName evidence="1">Organic solvent tolerance-like N-terminal domain-containing protein</fullName>
    </recommendedName>
</protein>
<evidence type="ECO:0000259" key="1">
    <source>
        <dbReference type="Pfam" id="PF03968"/>
    </source>
</evidence>
<organism evidence="2 3">
    <name type="scientific">Thermosipho ferrireducens</name>
    <dbReference type="NCBI Taxonomy" id="2571116"/>
    <lineage>
        <taxon>Bacteria</taxon>
        <taxon>Thermotogati</taxon>
        <taxon>Thermotogota</taxon>
        <taxon>Thermotogae</taxon>
        <taxon>Thermotogales</taxon>
        <taxon>Fervidobacteriaceae</taxon>
        <taxon>Thermosipho</taxon>
    </lineage>
</organism>
<evidence type="ECO:0000313" key="2">
    <source>
        <dbReference type="EMBL" id="QTA37401.1"/>
    </source>
</evidence>
<name>A0ABX7S6E7_9BACT</name>
<feature type="domain" description="Organic solvent tolerance-like N-terminal" evidence="1">
    <location>
        <begin position="137"/>
        <end position="191"/>
    </location>
</feature>
<evidence type="ECO:0000313" key="3">
    <source>
        <dbReference type="Proteomes" id="UP000671862"/>
    </source>
</evidence>
<proteinExistence type="predicted"/>
<dbReference type="Pfam" id="PF03968">
    <property type="entry name" value="LptD_N"/>
    <property type="match status" value="2"/>
</dbReference>
<dbReference type="Proteomes" id="UP000671862">
    <property type="component" value="Chromosome"/>
</dbReference>
<dbReference type="RefSeq" id="WP_207566126.1">
    <property type="nucleotide sequence ID" value="NZ_CP071446.1"/>
</dbReference>
<dbReference type="Gene3D" id="2.60.450.10">
    <property type="entry name" value="Lipopolysaccharide (LPS) transport protein A like domain"/>
    <property type="match status" value="1"/>
</dbReference>
<reference evidence="2 3" key="1">
    <citation type="submission" date="2021-03" db="EMBL/GenBank/DDBJ databases">
        <title>Thermosipho ferrireducens sp.nov., an anaerobic thermophilic iron-reducing bacterium isolated from a deep-sea hydrothermal sulfide deposits.</title>
        <authorList>
            <person name="Zeng X."/>
            <person name="Chen Y."/>
            <person name="Shao Z."/>
        </authorList>
    </citation>
    <scope>NUCLEOTIDE SEQUENCE [LARGE SCALE GENOMIC DNA]</scope>
    <source>
        <strain evidence="2 3">JL129W03</strain>
    </source>
</reference>
<gene>
    <name evidence="2" type="ORF">JYK00_06585</name>
</gene>
<feature type="domain" description="Organic solvent tolerance-like N-terminal" evidence="1">
    <location>
        <begin position="31"/>
        <end position="111"/>
    </location>
</feature>
<dbReference type="EMBL" id="CP071446">
    <property type="protein sequence ID" value="QTA37401.1"/>
    <property type="molecule type" value="Genomic_DNA"/>
</dbReference>
<dbReference type="InterPro" id="IPR005653">
    <property type="entry name" value="OstA-like_N"/>
</dbReference>
<sequence length="206" mass="23334">MKRLIAFFMLLIIVYAFPKTIHITADYVEPTDTLITYKGNIQVIIEEDNIVLISESMLIKKQENKWKLLEASTNVTFTFENGKVQGNELVYNIDSKAGNIKNASITINDSKSEDIIKIQCQVLNFDLKNDKFSGEDSDGVQIEKGKIRANAKKFVYDRKNGKIILEGNVKLKDQEKDITLTASKIIINTENNNMKGENVTVEIVVK</sequence>